<evidence type="ECO:0000256" key="3">
    <source>
        <dbReference type="ARBA" id="ARBA00022692"/>
    </source>
</evidence>
<dbReference type="Proteomes" id="UP001165065">
    <property type="component" value="Unassembled WGS sequence"/>
</dbReference>
<keyword evidence="4 6" id="KW-1133">Transmembrane helix</keyword>
<keyword evidence="5 6" id="KW-0472">Membrane</keyword>
<dbReference type="GO" id="GO:0030026">
    <property type="term" value="P:intracellular manganese ion homeostasis"/>
    <property type="evidence" value="ECO:0007669"/>
    <property type="project" value="InterPro"/>
</dbReference>
<dbReference type="InterPro" id="IPR008217">
    <property type="entry name" value="Ccc1_fam"/>
</dbReference>
<protein>
    <submittedName>
        <fullName evidence="7">Uncharacterized protein</fullName>
    </submittedName>
</protein>
<evidence type="ECO:0000313" key="7">
    <source>
        <dbReference type="EMBL" id="GMI46142.1"/>
    </source>
</evidence>
<comment type="similarity">
    <text evidence="2">Belongs to the CCC1 family.</text>
</comment>
<evidence type="ECO:0000256" key="1">
    <source>
        <dbReference type="ARBA" id="ARBA00004127"/>
    </source>
</evidence>
<evidence type="ECO:0000313" key="8">
    <source>
        <dbReference type="Proteomes" id="UP001165065"/>
    </source>
</evidence>
<evidence type="ECO:0000256" key="4">
    <source>
        <dbReference type="ARBA" id="ARBA00022989"/>
    </source>
</evidence>
<name>A0A9W7GLH0_9STRA</name>
<organism evidence="7 8">
    <name type="scientific">Triparma columacea</name>
    <dbReference type="NCBI Taxonomy" id="722753"/>
    <lineage>
        <taxon>Eukaryota</taxon>
        <taxon>Sar</taxon>
        <taxon>Stramenopiles</taxon>
        <taxon>Ochrophyta</taxon>
        <taxon>Bolidophyceae</taxon>
        <taxon>Parmales</taxon>
        <taxon>Triparmaceae</taxon>
        <taxon>Triparma</taxon>
    </lineage>
</organism>
<dbReference type="OrthoDB" id="73465at2759"/>
<feature type="transmembrane region" description="Helical" evidence="6">
    <location>
        <begin position="183"/>
        <end position="202"/>
    </location>
</feature>
<comment type="caution">
    <text evidence="7">The sequence shown here is derived from an EMBL/GenBank/DDBJ whole genome shotgun (WGS) entry which is preliminary data.</text>
</comment>
<dbReference type="AlphaFoldDB" id="A0A9W7GLH0"/>
<keyword evidence="3 6" id="KW-0812">Transmembrane</keyword>
<proteinExistence type="inferred from homology"/>
<comment type="subcellular location">
    <subcellularLocation>
        <location evidence="1">Endomembrane system</location>
        <topology evidence="1">Multi-pass membrane protein</topology>
    </subcellularLocation>
</comment>
<keyword evidence="8" id="KW-1185">Reference proteome</keyword>
<feature type="transmembrane region" description="Helical" evidence="6">
    <location>
        <begin position="214"/>
        <end position="233"/>
    </location>
</feature>
<gene>
    <name evidence="7" type="ORF">TrCOL_g5974</name>
</gene>
<dbReference type="GO" id="GO:0005384">
    <property type="term" value="F:manganese ion transmembrane transporter activity"/>
    <property type="evidence" value="ECO:0007669"/>
    <property type="project" value="InterPro"/>
</dbReference>
<evidence type="ECO:0000256" key="5">
    <source>
        <dbReference type="ARBA" id="ARBA00023136"/>
    </source>
</evidence>
<feature type="transmembrane region" description="Helical" evidence="6">
    <location>
        <begin position="245"/>
        <end position="265"/>
    </location>
</feature>
<dbReference type="EMBL" id="BRYA01000283">
    <property type="protein sequence ID" value="GMI46142.1"/>
    <property type="molecule type" value="Genomic_DNA"/>
</dbReference>
<feature type="transmembrane region" description="Helical" evidence="6">
    <location>
        <begin position="50"/>
        <end position="71"/>
    </location>
</feature>
<reference evidence="8" key="1">
    <citation type="journal article" date="2023" name="Commun. Biol.">
        <title>Genome analysis of Parmales, the sister group of diatoms, reveals the evolutionary specialization of diatoms from phago-mixotrophs to photoautotrophs.</title>
        <authorList>
            <person name="Ban H."/>
            <person name="Sato S."/>
            <person name="Yoshikawa S."/>
            <person name="Yamada K."/>
            <person name="Nakamura Y."/>
            <person name="Ichinomiya M."/>
            <person name="Sato N."/>
            <person name="Blanc-Mathieu R."/>
            <person name="Endo H."/>
            <person name="Kuwata A."/>
            <person name="Ogata H."/>
        </authorList>
    </citation>
    <scope>NUCLEOTIDE SEQUENCE [LARGE SCALE GENOMIC DNA]</scope>
</reference>
<sequence>MPPISRDFKGAEDAYAAGDVELSIAAHDKKLTGTSEENHTTDANDLVKSLIFGGLDGIITTFAIVAAVAGAGMSTNTIIVMGCANLIADGISMGLGDYISSKAEAEATIVEYNREKWELENYPEGEYKEMVEVYEGMGLRTHDAQQLVDTMKQYPKFFLDHMFVNELGMLPPDEDAELWKEGLVTFLSFVFFGSVPLLTYLVAKAAGGDADDDVLFAIACVATALTMFLLGVVKAKLTKSNPWKSGALMLLNGGLAALAAFLIGWCLEELLE</sequence>
<accession>A0A9W7GLH0</accession>
<dbReference type="Pfam" id="PF01988">
    <property type="entry name" value="VIT1"/>
    <property type="match status" value="1"/>
</dbReference>
<dbReference type="PANTHER" id="PTHR31851">
    <property type="entry name" value="FE(2+)/MN(2+) TRANSPORTER PCL1"/>
    <property type="match status" value="1"/>
</dbReference>
<evidence type="ECO:0000256" key="6">
    <source>
        <dbReference type="SAM" id="Phobius"/>
    </source>
</evidence>
<evidence type="ECO:0000256" key="2">
    <source>
        <dbReference type="ARBA" id="ARBA00007049"/>
    </source>
</evidence>
<dbReference type="GO" id="GO:0012505">
    <property type="term" value="C:endomembrane system"/>
    <property type="evidence" value="ECO:0007669"/>
    <property type="project" value="UniProtKB-SubCell"/>
</dbReference>